<gene>
    <name evidence="2" type="ORF">EZS28_017861</name>
</gene>
<feature type="transmembrane region" description="Helical" evidence="1">
    <location>
        <begin position="69"/>
        <end position="89"/>
    </location>
</feature>
<sequence length="116" mass="12663">MLTIQLLDHPRKVVTVVHFVFIPFVVLVDSVSVEESAVIIIVMDITIHLVGVFMDIASVEKEEVMQSTMVSVVEIVIRMVIILVSYATATVMDQVEVGLDPDFGTGIGAGRDTGIY</sequence>
<keyword evidence="1" id="KW-1133">Transmembrane helix</keyword>
<accession>A0A5J4VVU4</accession>
<evidence type="ECO:0000256" key="1">
    <source>
        <dbReference type="SAM" id="Phobius"/>
    </source>
</evidence>
<protein>
    <submittedName>
        <fullName evidence="2">Uncharacterized protein</fullName>
    </submittedName>
</protein>
<proteinExistence type="predicted"/>
<comment type="caution">
    <text evidence="2">The sequence shown here is derived from an EMBL/GenBank/DDBJ whole genome shotgun (WGS) entry which is preliminary data.</text>
</comment>
<evidence type="ECO:0000313" key="3">
    <source>
        <dbReference type="Proteomes" id="UP000324800"/>
    </source>
</evidence>
<feature type="transmembrane region" description="Helical" evidence="1">
    <location>
        <begin position="37"/>
        <end position="57"/>
    </location>
</feature>
<keyword evidence="1" id="KW-0812">Transmembrane</keyword>
<feature type="transmembrane region" description="Helical" evidence="1">
    <location>
        <begin position="12"/>
        <end position="31"/>
    </location>
</feature>
<reference evidence="2 3" key="1">
    <citation type="submission" date="2019-03" db="EMBL/GenBank/DDBJ databases">
        <title>Single cell metagenomics reveals metabolic interactions within the superorganism composed of flagellate Streblomastix strix and complex community of Bacteroidetes bacteria on its surface.</title>
        <authorList>
            <person name="Treitli S.C."/>
            <person name="Kolisko M."/>
            <person name="Husnik F."/>
            <person name="Keeling P."/>
            <person name="Hampl V."/>
        </authorList>
    </citation>
    <scope>NUCLEOTIDE SEQUENCE [LARGE SCALE GENOMIC DNA]</scope>
    <source>
        <strain evidence="2">ST1C</strain>
    </source>
</reference>
<dbReference type="EMBL" id="SNRW01004725">
    <property type="protein sequence ID" value="KAA6386612.1"/>
    <property type="molecule type" value="Genomic_DNA"/>
</dbReference>
<dbReference type="AlphaFoldDB" id="A0A5J4VVU4"/>
<organism evidence="2 3">
    <name type="scientific">Streblomastix strix</name>
    <dbReference type="NCBI Taxonomy" id="222440"/>
    <lineage>
        <taxon>Eukaryota</taxon>
        <taxon>Metamonada</taxon>
        <taxon>Preaxostyla</taxon>
        <taxon>Oxymonadida</taxon>
        <taxon>Streblomastigidae</taxon>
        <taxon>Streblomastix</taxon>
    </lineage>
</organism>
<dbReference type="Proteomes" id="UP000324800">
    <property type="component" value="Unassembled WGS sequence"/>
</dbReference>
<evidence type="ECO:0000313" key="2">
    <source>
        <dbReference type="EMBL" id="KAA6386612.1"/>
    </source>
</evidence>
<keyword evidence="1" id="KW-0472">Membrane</keyword>
<name>A0A5J4VVU4_9EUKA</name>